<dbReference type="RefSeq" id="WP_080858661.1">
    <property type="nucleotide sequence ID" value="NZ_CP077405.1"/>
</dbReference>
<proteinExistence type="predicted"/>
<protein>
    <submittedName>
        <fullName evidence="1">Uncharacterized protein</fullName>
    </submittedName>
</protein>
<comment type="caution">
    <text evidence="1">The sequence shown here is derived from an EMBL/GenBank/DDBJ whole genome shotgun (WGS) entry which is preliminary data.</text>
</comment>
<dbReference type="InterPro" id="IPR037042">
    <property type="entry name" value="YdaT-like_sf"/>
</dbReference>
<dbReference type="Proteomes" id="UP000192573">
    <property type="component" value="Unassembled WGS sequence"/>
</dbReference>
<evidence type="ECO:0000313" key="2">
    <source>
        <dbReference type="Proteomes" id="UP000192573"/>
    </source>
</evidence>
<evidence type="ECO:0000313" key="1">
    <source>
        <dbReference type="EMBL" id="OQM43659.1"/>
    </source>
</evidence>
<dbReference type="AlphaFoldDB" id="A0A1V8P4T4"/>
<name>A0A1V8P4T4_CITBR</name>
<accession>A0A1V8P4T4</accession>
<dbReference type="InterPro" id="IPR009364">
    <property type="entry name" value="YdaT-like"/>
</dbReference>
<dbReference type="EMBL" id="NAEW01000001">
    <property type="protein sequence ID" value="OQM43659.1"/>
    <property type="molecule type" value="Genomic_DNA"/>
</dbReference>
<reference evidence="1 2" key="1">
    <citation type="submission" date="2017-03" db="EMBL/GenBank/DDBJ databases">
        <authorList>
            <person name="Afonso C.L."/>
            <person name="Miller P.J."/>
            <person name="Scott M.A."/>
            <person name="Spackman E."/>
            <person name="Goraichik I."/>
            <person name="Dimitrov K.M."/>
            <person name="Suarez D.L."/>
            <person name="Swayne D.E."/>
        </authorList>
    </citation>
    <scope>NUCLEOTIDE SEQUENCE [LARGE SCALE GENOMIC DNA]</scope>
    <source>
        <strain evidence="1 2">ATCC 51113</strain>
    </source>
</reference>
<gene>
    <name evidence="1" type="ORF">BZK42_01905</name>
</gene>
<organism evidence="1 2">
    <name type="scientific">Citrobacter braakii</name>
    <dbReference type="NCBI Taxonomy" id="57706"/>
    <lineage>
        <taxon>Bacteria</taxon>
        <taxon>Pseudomonadati</taxon>
        <taxon>Pseudomonadota</taxon>
        <taxon>Gammaproteobacteria</taxon>
        <taxon>Enterobacterales</taxon>
        <taxon>Enterobacteriaceae</taxon>
        <taxon>Citrobacter</taxon>
        <taxon>Citrobacter freundii complex</taxon>
    </lineage>
</organism>
<dbReference type="Gene3D" id="1.10.3600.10">
    <property type="entry name" value="Putative bacterial toxin ydaT"/>
    <property type="match status" value="1"/>
</dbReference>
<dbReference type="Pfam" id="PF06254">
    <property type="entry name" value="YdaT_toxin"/>
    <property type="match status" value="1"/>
</dbReference>
<sequence>MKINEIKLLALELEEWAVKDGRKGGWKKIVPLITTHHYGDLLDSLADIVDPSEYARRLHNNTQIIQRAFRNDTPNYRGQAAALAPAIRAAMDAELAGQHDLHNLVAIANRECIEATSAVLTGKPMQVIRKETAEAIQALADLIPGVSIQFNHIGPRVA</sequence>